<dbReference type="Gene3D" id="2.40.128.340">
    <property type="match status" value="2"/>
</dbReference>
<feature type="domain" description="Bacterial Ig-like" evidence="2">
    <location>
        <begin position="2764"/>
        <end position="2850"/>
    </location>
</feature>
<reference evidence="4" key="2">
    <citation type="submission" date="2019-02" db="EMBL/GenBank/DDBJ databases">
        <title>Granulicella sibirica sp. nov., a psychrotolerant acidobacterium isolated from an organic soil layer in forested tundra, West Siberia.</title>
        <authorList>
            <person name="Oshkin I.Y."/>
            <person name="Kulichevskaya I.S."/>
            <person name="Rijpstra W.I.C."/>
            <person name="Sinninghe Damste J.S."/>
            <person name="Rakitin A.L."/>
            <person name="Ravin N.V."/>
            <person name="Dedysh S.N."/>
        </authorList>
    </citation>
    <scope>NUCLEOTIDE SEQUENCE [LARGE SCALE GENOMIC DNA]</scope>
    <source>
        <strain evidence="4">AF10</strain>
    </source>
</reference>
<gene>
    <name evidence="3" type="ORF">GRAN_2793</name>
</gene>
<evidence type="ECO:0000259" key="2">
    <source>
        <dbReference type="Pfam" id="PF16640"/>
    </source>
</evidence>
<feature type="domain" description="Bacterial Ig-like" evidence="2">
    <location>
        <begin position="3022"/>
        <end position="3108"/>
    </location>
</feature>
<dbReference type="Gene3D" id="2.60.40.10">
    <property type="entry name" value="Immunoglobulins"/>
    <property type="match status" value="12"/>
</dbReference>
<feature type="domain" description="Bacterial Ig-like" evidence="2">
    <location>
        <begin position="3846"/>
        <end position="3936"/>
    </location>
</feature>
<name>A0A4Q0T333_9BACT</name>
<dbReference type="InterPro" id="IPR028994">
    <property type="entry name" value="Integrin_alpha_N"/>
</dbReference>
<feature type="domain" description="Bacterial Ig-like" evidence="2">
    <location>
        <begin position="3210"/>
        <end position="3300"/>
    </location>
</feature>
<dbReference type="InterPro" id="IPR013517">
    <property type="entry name" value="FG-GAP"/>
</dbReference>
<dbReference type="Gene3D" id="2.130.10.130">
    <property type="entry name" value="Integrin alpha, N-terminal"/>
    <property type="match status" value="4"/>
</dbReference>
<protein>
    <submittedName>
        <fullName evidence="3">EF hand domain/PKD domain protein</fullName>
    </submittedName>
</protein>
<organism evidence="3 4">
    <name type="scientific">Granulicella sibirica</name>
    <dbReference type="NCBI Taxonomy" id="2479048"/>
    <lineage>
        <taxon>Bacteria</taxon>
        <taxon>Pseudomonadati</taxon>
        <taxon>Acidobacteriota</taxon>
        <taxon>Terriglobia</taxon>
        <taxon>Terriglobales</taxon>
        <taxon>Acidobacteriaceae</taxon>
        <taxon>Granulicella</taxon>
    </lineage>
</organism>
<dbReference type="SUPFAM" id="SSF81296">
    <property type="entry name" value="E set domains"/>
    <property type="match status" value="1"/>
</dbReference>
<accession>A0A4Q0T333</accession>
<dbReference type="InterPro" id="IPR013783">
    <property type="entry name" value="Ig-like_fold"/>
</dbReference>
<dbReference type="SUPFAM" id="SSF69318">
    <property type="entry name" value="Integrin alpha N-terminal domain"/>
    <property type="match status" value="4"/>
</dbReference>
<dbReference type="Gene3D" id="2.30.30.100">
    <property type="match status" value="4"/>
</dbReference>
<feature type="domain" description="Bacterial Ig-like" evidence="2">
    <location>
        <begin position="1584"/>
        <end position="1672"/>
    </location>
</feature>
<feature type="domain" description="Bacterial Ig-like" evidence="2">
    <location>
        <begin position="4109"/>
        <end position="4206"/>
    </location>
</feature>
<dbReference type="InterPro" id="IPR032109">
    <property type="entry name" value="Big_3_5"/>
</dbReference>
<dbReference type="EMBL" id="RDSM01000002">
    <property type="protein sequence ID" value="RXH55936.1"/>
    <property type="molecule type" value="Genomic_DNA"/>
</dbReference>
<keyword evidence="4" id="KW-1185">Reference proteome</keyword>
<proteinExistence type="predicted"/>
<evidence type="ECO:0000313" key="4">
    <source>
        <dbReference type="Proteomes" id="UP000289437"/>
    </source>
</evidence>
<evidence type="ECO:0000313" key="3">
    <source>
        <dbReference type="EMBL" id="RXH55936.1"/>
    </source>
</evidence>
<feature type="domain" description="Bacterial Ig-like" evidence="2">
    <location>
        <begin position="4379"/>
        <end position="4466"/>
    </location>
</feature>
<evidence type="ECO:0000256" key="1">
    <source>
        <dbReference type="ARBA" id="ARBA00022729"/>
    </source>
</evidence>
<dbReference type="PANTHER" id="PTHR44103:SF1">
    <property type="entry name" value="PROPROTEIN CONVERTASE P"/>
    <property type="match status" value="1"/>
</dbReference>
<dbReference type="PANTHER" id="PTHR44103">
    <property type="entry name" value="PROPROTEIN CONVERTASE P"/>
    <property type="match status" value="1"/>
</dbReference>
<dbReference type="Pfam" id="PF16640">
    <property type="entry name" value="Big_3_5"/>
    <property type="match status" value="10"/>
</dbReference>
<dbReference type="Proteomes" id="UP000289437">
    <property type="component" value="Unassembled WGS sequence"/>
</dbReference>
<dbReference type="Pfam" id="PF01839">
    <property type="entry name" value="FG-GAP"/>
    <property type="match status" value="1"/>
</dbReference>
<comment type="caution">
    <text evidence="3">The sequence shown here is derived from an EMBL/GenBank/DDBJ whole genome shotgun (WGS) entry which is preliminary data.</text>
</comment>
<sequence length="4944" mass="494616">MAQTAAGATSVSPASVIAGTGALSVTLGGNFPLAGRGVYSFCVVSGGTASKIAPTSITTTSAVVPLPATTVQVAPSYFTSGVALVQISLASRASICTYPASSSNVAMQILYPTITSASLLALQQNNLTPGPASVPNRVEVLGTNFIAGNTYATVSIDSSYTSGHLTADVITSGSLTFARPAVKDLGLSNLTIHVCNLGGNYSYCSLSSNPVIPLYSPAKTTVTASATPVSVLPGGSSTLSAKIATAGPTQTSGGNFVPGAPSGSVVFKDTTAGTTLGTVKVTPSTLAFTTANAQPLTITTGGFHPDGSPSLLIPLVADFNQDGIPDTLIIQNTEATMQLFLGGSPAGTLQAAQAITVAQYCYSLPAATVGDFNGDGYPDIAYLCGDSSGGSQIYMALNNGDGTFPAYYGYYVGDAGAATQLVAADFNNDKILDLVATGQTNSPYDTPVYGIETFFGTGGSQPNFNAGPVTTTTDVPGTQLVAADFNNDKYTDLALLHTNANGVVTIQPYQNNGKAVFTTAAAIPVSAATTRLIARPFTTNTAYSDLAAVEPGVGVVVALNKRTKTTSFSTPVPTALPKLTDGIFADFDGDSISDLAYYDSSAVHVLSGRGDGGFSNVFGQTLTQANLVLQAAADLNADGHADLVVYEHNGLDSEFVFHNIVSVVTTGTSKATLPAAFSAGGAHNITATYSGNIDLTSGSGTTGVSVTQLTQAITWNPPATATTTTLINAAYLNATASIAGTFAYTPISGSYLSAGSQTLTAVFTPADTVDYASVTTTRTVTVTKSAVSTFVIAATPANQTYNSGVPTVVSITLNGTHYPPGGAVQFYDGSVMIGTADLIRGTAASSVASLTLASISTGNHAFGASYGGDSIYSQLVVPVSRYIVYTVGKVAPIITWTPNPQTISYGTKLSAAQLDAVAKNASGTIIPGTFTYTPGAGAILDAGEHSISVTFTPTDTTDYTSATDRASVIVSTFTPVITWTAPTAITYGTPLSAIQLDAVARDINGATVPGSFAYSPAAGSFLNVGTTQDTATFTPSNNQDFNTATKTVPIVVNAANSSTVLQLTPNPTTYGEPVTLKATVSDTSGKPLSGTVTFADQTTGTSLGQATLTAGSASITYSLPSTGEHEIVVTYPGDTMHLASTGGPIALTVNKASPTIAWKPAVATIVYGTALSSSQLNATASFSGPASLPNLPGTFTYTPAIGTVLAAGSHTLNVSFVPNDTTNFKPTSGSTVITVTKATPTITWPAISPIGQGTALSATQLDATATGVGGTNLPGAFTYNPSSGTVLAAGLQTLNVSFVPTDTTDYSTTAASNTIHVLATTTTTVTGTPNPAYASESVTLTATIAHAGAAAAAGSATFFDGSLRLATVPVVNNTSAFTTSALSVATHSIHVLYSGDTNYQTSTSASITEAIVPDQISVTWNPTPATIPYGTPLGAGQLDATGFDPPGNPLSGTLTYTPALGTVLSAGTQTLSVLFTPASPFVPVTKTTTITVTKIAPTIAWPTPAAINQGTPLSATQLDATVTGLNNQPVSGSFGYNPAAGTILQPGLQSLHLTFVPDTGNYLAATASRTIQVNNALTTTTLISTPNPSTFGQTVTLTATVVQTGTETAALTGTVTFRDTTTNTQLGVAIVTAGKASLTISTLTSGSHAITATYSGDINYNGSTTLAATTQVVGTMTPVITWAPTTTTIPYGTALGTAQLNAIAKTASGVTVPGVFTYTPAPGTVLNAGSQTLSLSFVPADTTNFKNTTAETVITVTRLTPTITWPAPAAINQGTALSATQLDATATGLNSASLSGVFTYAPPAGTILQPGIQTLSLSFVPTDSVDYTTAASSRTIQVNNALTTTTLSSTPNPSSFGQTVTFAATVAQAGTETTPITGTVTFRDTTTDTQLGVATVTAGKASLTISTLTSGSHSIAATYSGDTNYVGSVTTTPVIQSVGTRTPAITWNPNPSTIPYGTPLSPGQLDAIAFIPNTTTPVSGTFTYSPTLGTVLGIGTQTLTVTFVPSDPTSFDTATAAVPLVVQSRSTSTLLAITSSGAPVATVTSGSVVTLTATVASGTDQVAPGQVKFCDANAATCADSHLLGTAQLTSAGTATLKFIPGIGVYNYKAIFLGTKNSTGSTSTTHPFAVTGLYPTQTTISEAGTPDDYTLTGTVVGTGGATSIPLTGTVSFPSSDTGIPSLGTAPLGTSVAGITFNALTSTVSVDTPLARSAIGDFNGDGIPDVANANTASANTATTVTIALGNGDGTFTMTATSPATGSRPVGIIAADFNSDGKLDLATANQAGGTVTILLGNGDGTFTPAPTVTVRALPDDIVSADFNGDGIPDLAVSVSGGISVLLGKGDGTFTTLFTTVSPNLARLVTADFNGDGKPDLAVMGYSDSSNLFVLLGNGDGTFITSATMPQAVGSTVDALTTGDFNQDGKVDLARTTSATQSITILTGAGDGTFTSATVAAATYARPTEVQTADFNGDGKLDLAIVNIAGGTVPKETVLLGNGDGTFTTPPISTGSDSTGSLAIADANGDGVPDLVSDIGSTTITSALTQRTQTASASITNVHVIGANTTTQVSASYLGDTHFASSTSKSVPLTGETLIPTITWVPNPATIVYGTALSAAQLDANAFIPNTTTSLAGAFTYTPAAGTILTAGTQTLSATFIPADAVTYQPVTTSKVITITRATPNITWPPIAAITQGAALSAAQLNATVTGLNNATLPGNFSYTPPAGTILQSGTQPLSLLFTPTDLADYTTGIATNSVVVNKAATSTTVASSLNPAPFGQSVTLTATVGRTIASTAAFTGSVAFTEGTTPLGTAQLSSGSASVTLSSLSAGTHLITASYSGDINDLASQGQVTQAVTASGSIVSWAPTVTTFSYGTALGSSELNAVAKTAAGASIPGTFAYTPVAGTILDAGSQVLNVTFTPTDTTNFKTATAQTVITVTKGTPSIAWPAPAVIPQGTALSATQLNAAATYSSVAVPGTYTYTPAAGTIPNAGVQTITLLFTPNNLTDFNPVTTTNSVSVTQSSTTTTLTSSLNPSSASKPITITANVARANSSTSPLTGSVTFTEGSRTLATVPIATGTAALSTSNLTVGSHSITATYSGDINDLSSQGHLTQVVDIITPVITWTPNVSTISYGTALGADQLNALAKDAEGVEVHGTYTYTPPSGTFLAVGPHTLTVLFTPTDTATYTTATASTTITVQQATASTTLAITSGGIPATTIATGDAATLTATVSAGTTPITTGQVNFCDATVAYCTDIHLFGTAQLTSAGTASVKLSPGIGSHSYKAVYLPTTHYTSSASAAVPLTVSGRYATSTTLAATGDVGNYTLTATTTGFANPAAAPTGAITFIDTTNSNATLGTANLGDAARSVSFGVSESPTTGTGYQFTATADFNGDGKLDLAVINRYNNTVTIMLGKGDGTFTVGSVASTGGMPQLIGIGDFNGDGIIDLAVTNFDDNTVSVFVGKGDGTFTVASTPSIGPSGSPVGIAIGDFNGDGKADIAVPTQGSETVKILLGNGDGTFALSSSAASVGKTPFVVVTGDLNNDGRPDLAVANFNSNTVTILLGNGDGTFKASTPIATGNNPLALSLGDFNADGKLDLAIPNFGDGTISVLLGKGDGTFGPASTIAVGKSPYSVAVGDFNGDGKLDIAVPNAGDNTVSVLIGHGDGSFTPGSLATVGGYPSYISVGDLNGDGDTDLAIANQANGPAVSILLAQLTQTVTAAATGISPLRIGTPQHAVVAAYPGDTGFKPSTSTPVTLAETALVTPIIHWNPAVTSIPYGTALGSQQLNASIVDATGATISGAVAYTPSAGAILNPGKQTLSLTFVPTDTQHFASATATTVITVTKDITTTAITSGVNPTTFGQSTTLTATVARTTSTAPGATPLTGSVTFTDGSTPIGTVALASGVASLPIATLAVGSHTITAAYSGDANDLVSSRQLTVVVNTIATRITWSPVPSTIVYGTALTAGQFDATATNNAGAPVAGNFTYSAKPGDILNAGAQTLTASFIPTDAVHDASAQSTTVINVTRATPTITWPTPAAIDQGTALGGNQLNATIKGVTGATLAGNVTYTPAAGSTLSAGVHTLSVTFVPADTVNYTNATATVSLTVLNAMTQTVLTSSVNPAQFGQTTILTASITRLGTITNPLTGTVTFYDGATQLGTPVQVVLPNVANGPSFATLPIATLGAGTHKLTATYSGDSNYITSTSVQLAQTITVAPTTVTWTPTVSTIPYGTGLAAAQLNPVASSPYVPSVSGLFTYTPAAGTMLNAGTQTLKATFAPTDSTDFAASAGSATITVTQATPKITWTAPAPIAQGTALSATQLNAAITGITGATLAGTVSYTPAAGAILPAGTTTLSVLFTPTDTVNYTTATATVPLIVNIPTTNLVLTANPNPAQAGQPVTLTATLSETGTSTQPISGTITFYDSGKAIGTSPIASNAAVLIIPTLTVGNHSFAATYAGSAGYATSTSNTLVEAVSAATTTIHWTPAPASIVYGTALSVAQLDATASTTNTTSVPGSFTYTPAAGAVLTAGTKILSVTFTPTDTTNFTAASQTASLTVTRATPTVTFPTPPYTVVGSTLGAAQLNASATGVTGATLPGSFTYSPAAGAIVAAGPQVLTVTFTPADTANYTTAQATTTLNGTAVTLTSLDSTKASLGDRAKTITLTGTGFVSDSVARSNGAALATTYVSATTLQAVIPASSLLTVQTLQISVFDPSQNQTTASIPFIVVAPSVNATVSAPPTASPGDQPSITLNLATPYAVPVTAKFSLAFTPVSGGIVDPNIQFAGGGQTTSFDVAAGQTTAPAIQIQSGTVAGVINITLTLTAGGVDVTPAGATATVISVPAVVPGLSQVAIAGSGRQLTVTTFGYSNTREITQAHFHFTPAAGKQIQTQDITLDVSSIFSGWFTSPDSDTYGSEFLYTQTFSLDDDASIVGQVTVTLSNSIGVSAAGASQ</sequence>
<dbReference type="Pfam" id="PF13517">
    <property type="entry name" value="FG-GAP_3"/>
    <property type="match status" value="9"/>
</dbReference>
<keyword evidence="1" id="KW-0732">Signal</keyword>
<dbReference type="InterPro" id="IPR014756">
    <property type="entry name" value="Ig_E-set"/>
</dbReference>
<feature type="domain" description="Bacterial Ig-like" evidence="2">
    <location>
        <begin position="1326"/>
        <end position="1409"/>
    </location>
</feature>
<feature type="domain" description="Bacterial Ig-like" evidence="2">
    <location>
        <begin position="1062"/>
        <end position="1150"/>
    </location>
</feature>
<feature type="domain" description="Bacterial Ig-like" evidence="2">
    <location>
        <begin position="1847"/>
        <end position="1935"/>
    </location>
</feature>
<reference evidence="3 4" key="1">
    <citation type="submission" date="2018-11" db="EMBL/GenBank/DDBJ databases">
        <authorList>
            <person name="Mardanov A.V."/>
            <person name="Ravin N.V."/>
            <person name="Dedysh S.N."/>
        </authorList>
    </citation>
    <scope>NUCLEOTIDE SEQUENCE [LARGE SCALE GENOMIC DNA]</scope>
    <source>
        <strain evidence="3 4">AF10</strain>
    </source>
</reference>